<dbReference type="GO" id="GO:0031514">
    <property type="term" value="C:motile cilium"/>
    <property type="evidence" value="ECO:0007669"/>
    <property type="project" value="TreeGrafter"/>
</dbReference>
<dbReference type="Pfam" id="PF24569">
    <property type="entry name" value="CFAP161"/>
    <property type="match status" value="1"/>
</dbReference>
<proteinExistence type="predicted"/>
<dbReference type="PANTHER" id="PTHR24274">
    <property type="entry name" value="CILIA- AND FLAGELLA-ASSOCIATED PROTEIN 161"/>
    <property type="match status" value="1"/>
</dbReference>
<name>A0A7S2SCS3_9STRA</name>
<organism evidence="2">
    <name type="scientific">Rhizochromulina marina</name>
    <dbReference type="NCBI Taxonomy" id="1034831"/>
    <lineage>
        <taxon>Eukaryota</taxon>
        <taxon>Sar</taxon>
        <taxon>Stramenopiles</taxon>
        <taxon>Ochrophyta</taxon>
        <taxon>Dictyochophyceae</taxon>
        <taxon>Rhizochromulinales</taxon>
        <taxon>Rhizochromulina</taxon>
    </lineage>
</organism>
<dbReference type="Gene3D" id="2.80.10.50">
    <property type="match status" value="1"/>
</dbReference>
<protein>
    <submittedName>
        <fullName evidence="2">Uncharacterized protein</fullName>
    </submittedName>
</protein>
<reference evidence="2" key="1">
    <citation type="submission" date="2021-01" db="EMBL/GenBank/DDBJ databases">
        <authorList>
            <person name="Corre E."/>
            <person name="Pelletier E."/>
            <person name="Niang G."/>
            <person name="Scheremetjew M."/>
            <person name="Finn R."/>
            <person name="Kale V."/>
            <person name="Holt S."/>
            <person name="Cochrane G."/>
            <person name="Meng A."/>
            <person name="Brown T."/>
            <person name="Cohen L."/>
        </authorList>
    </citation>
    <scope>NUCLEOTIDE SEQUENCE</scope>
    <source>
        <strain evidence="2">CCMP1243</strain>
    </source>
</reference>
<dbReference type="InterPro" id="IPR055325">
    <property type="entry name" value="CF161"/>
</dbReference>
<feature type="region of interest" description="Disordered" evidence="1">
    <location>
        <begin position="51"/>
        <end position="77"/>
    </location>
</feature>
<evidence type="ECO:0000256" key="1">
    <source>
        <dbReference type="SAM" id="MobiDB-lite"/>
    </source>
</evidence>
<accession>A0A7S2SCS3</accession>
<dbReference type="GO" id="GO:0060271">
    <property type="term" value="P:cilium assembly"/>
    <property type="evidence" value="ECO:0007669"/>
    <property type="project" value="TreeGrafter"/>
</dbReference>
<feature type="compositionally biased region" description="Low complexity" evidence="1">
    <location>
        <begin position="59"/>
        <end position="71"/>
    </location>
</feature>
<dbReference type="EMBL" id="HBHJ01020021">
    <property type="protein sequence ID" value="CAD9695733.1"/>
    <property type="molecule type" value="Transcribed_RNA"/>
</dbReference>
<sequence length="311" mass="33978">MVGNWLEDRNYREARVGQFLHRKKQGTLSLQRHHHKHDLCSVAFSEAEGGEETALQGSAATGGPPRAGGAPESERAGRQESLSFGDLVCLEHLASSARVAVDPWDKALSGQEGLMRVTAQPSTTTAGKPLACARTVFKIVPAKDGDSGELVYGQHFRLESVVEHIEASACYLAACRVSDRFASPSTNRQLVYGTAKPSADTHWMVERSVTEEIADRPHLKKTTLGEPVIAKSPVTLIHRLTGVPLLVDPAVTEITDFGREFEVVCSGICSSHKVSTLARETECPSLAVRVEDPVNFWRFKRIKDNEQPQEG</sequence>
<gene>
    <name evidence="2" type="ORF">RMAR1173_LOCUS13264</name>
</gene>
<dbReference type="AlphaFoldDB" id="A0A7S2SCS3"/>
<evidence type="ECO:0000313" key="2">
    <source>
        <dbReference type="EMBL" id="CAD9695733.1"/>
    </source>
</evidence>
<dbReference type="PANTHER" id="PTHR24274:SF1">
    <property type="entry name" value="CILIA- AND FLAGELLA-ASSOCIATED PROTEIN 161"/>
    <property type="match status" value="1"/>
</dbReference>